<feature type="compositionally biased region" description="Basic and acidic residues" evidence="2">
    <location>
        <begin position="504"/>
        <end position="523"/>
    </location>
</feature>
<feature type="domain" description="HTH myb-type" evidence="5">
    <location>
        <begin position="1309"/>
        <end position="1363"/>
    </location>
</feature>
<sequence>MPNWGPGGRGDFLRNRAASEDGEEETGEVTEIIEPNPSGGPPPHHHHQQPPLPPSHHHRVPSPVGSLSRHGGDFRDNFRGGRGGGGRFGGRGRRQRNSFSGGAFHSRDFRNDQNLHRDTSFGSSGGPPLPIHHRDSSFSSTGPRGGFSRDGRGAPDLPFRDPPGPREGGPRDGPFRDTPPSLATRDGSLFSRTSSFTGPGGMRDGFPPQRGERDIPPGGGLDRPTEVSREPPFGPGGLPRDSSFGQGGGRGSFSLRGPEGRDSSATHLHQNPPNRLDNRPIPGVTSPNPSGAPLSRPTDPRRRATGNEAGPAFHQGGLVPSASSEGMAGIAGIERRSSYNDIPHPPGIERRSSYNDIPQPLGIERRSSYNDVSQPLGIERRSSYNEVPQPPLPPSPSNARRQSSYSSLASEGHSTLLNRPLGSFRSPGGGVRRAVSETAFRGEKIDLPAGISKPRSPGERGRSMPISGTIDTSPPQYGSLRPQGTVFEADRQFSATSNIIPRTNDPRFKRADESNETAPHIRQDPGALPSISERSPAEEPVISATTDPFGRTREWPQKLPVAARSTSANYQQSSPTASRPVKSQVSSPSTDKGISSVPKLPSPQADDGEPPKTKHEPLPPILISALGTPEKIYRAQAVLVHFHELVPGNEPSTDVADAVQKLPSKAEIMSAVAAIENQIKEAEQESEDNEEAYKEAKKEEERRKAEEVTKREEMQKRMQLEEEKRLEVRKVEEEILKAKVKEEAEEELNTRLADEKKQLEESFDGQLQKAKDEEKARHEDDLKTRVSEATISFDDSVAKAKRYLDKSKANAQKVSKKLAAAEAEYKAMVEIEEKKSRKRKNSSLKGFIPVETVVEIVTTENRRKAKEAHMLGLSMSNSILDLNRSAEACNQVEDSLKEAKDPKYRKTFEEWSVMTNQVTGISDALYAEPSEAPYYEQNEKNHSLIGPLVKEYVRDKKRRLTEHWTVLAEEYEVRRRLYEKQRRKLTKKARGSITMTSRPSIIGNKEKERREVKEGKLPEPAARPSNNPYRRARRGNEVRSEYEQEQIIAEIAAKEAMEKRITHGGSRIPRQICPLEMELTATYVNTFNSQRILDPVMEMEEERRTNRWTDMEKCIFLDRFLQFPKDFRRIASFLRNKTTKDCVAFYYDSKQTVPYKGALKEHMLRRKRKGDYQVWDASIQAAISVGGVVSAGEDEEKPVRFTVPASSMTFDTRMLHPIYREVLDSMVVDESIAAQYKGAGVSDDTKWKSRKRGRGDPLFSLDKEQTKYLRESSQESLTNKPMKSPDEVDGTDDEAKITENESAALTPVKKATQKQKWSSDEKQVFIDTLRQHGRDWTMLANAVGTKSISQIKNFYYDYKKQTGKQGLKGEKKVGKETTPKSKDDKGLKTEKLEGKGAKKRRSPPSVPNLDSRQSRSPKLTAPTPSSNVEPPSTFVRQDENSGITEEMLVNPHFQHQHFLQQRQQELLQRHQELQELQRQQAELEQGEHQVGDTDNRIDLIGSTSRSELGERLLAGSSEYGSDLIQQLLNRQQSQSLTQQSHHGLQLQQQPQQSALQQLLSRQHIQREQQQQQQQATHRSLEEARRLLGQQSQQQVLSNMFPGWSPASQLYQAQSRMQHAQLAAALQDGGGAMGSTTTMSDLSDVASIQRLLQMQQSQQQQQQHHHQSNPLLGLGQNHSQLGSLLGLSSAAGSGLSAGLLAHLEGLGANRAGAAQSDQAHEDLSAILARYGSASGGNDAQLGGAGSHLLLGSNVSGSATPDSAPSVSDAFALLQRAMQRENATNHGFGQGGRPDNSSDHYHG</sequence>
<feature type="compositionally biased region" description="Gly residues" evidence="2">
    <location>
        <begin position="1"/>
        <end position="10"/>
    </location>
</feature>
<feature type="region of interest" description="Disordered" evidence="2">
    <location>
        <begin position="1652"/>
        <end position="1674"/>
    </location>
</feature>
<evidence type="ECO:0000256" key="2">
    <source>
        <dbReference type="SAM" id="MobiDB-lite"/>
    </source>
</evidence>
<feature type="region of interest" description="Disordered" evidence="2">
    <location>
        <begin position="1365"/>
        <end position="1436"/>
    </location>
</feature>
<dbReference type="GO" id="GO:0003677">
    <property type="term" value="F:DNA binding"/>
    <property type="evidence" value="ECO:0007669"/>
    <property type="project" value="UniProtKB-KW"/>
</dbReference>
<feature type="compositionally biased region" description="Basic and acidic residues" evidence="2">
    <location>
        <begin position="769"/>
        <end position="783"/>
    </location>
</feature>
<accession>A0A9K3PN20</accession>
<evidence type="ECO:0000259" key="3">
    <source>
        <dbReference type="PROSITE" id="PS50090"/>
    </source>
</evidence>
<dbReference type="PANTHER" id="PTHR13992:SF39">
    <property type="entry name" value="SMRTER, ISOFORM G"/>
    <property type="match status" value="1"/>
</dbReference>
<dbReference type="GO" id="GO:0000785">
    <property type="term" value="C:chromatin"/>
    <property type="evidence" value="ECO:0007669"/>
    <property type="project" value="TreeGrafter"/>
</dbReference>
<dbReference type="InterPro" id="IPR051571">
    <property type="entry name" value="N-CoR_corepressor"/>
</dbReference>
<dbReference type="CDD" id="cd00167">
    <property type="entry name" value="SANT"/>
    <property type="match status" value="1"/>
</dbReference>
<dbReference type="Proteomes" id="UP000693970">
    <property type="component" value="Unassembled WGS sequence"/>
</dbReference>
<dbReference type="EMBL" id="JAGRRH010000017">
    <property type="protein sequence ID" value="KAG7352766.1"/>
    <property type="molecule type" value="Genomic_DNA"/>
</dbReference>
<evidence type="ECO:0000256" key="1">
    <source>
        <dbReference type="SAM" id="Coils"/>
    </source>
</evidence>
<feature type="compositionally biased region" description="Polar residues" evidence="2">
    <location>
        <begin position="398"/>
        <end position="417"/>
    </location>
</feature>
<keyword evidence="1" id="KW-0175">Coiled coil</keyword>
<feature type="region of interest" description="Disordered" evidence="2">
    <location>
        <begin position="742"/>
        <end position="783"/>
    </location>
</feature>
<feature type="compositionally biased region" description="Basic and acidic residues" evidence="2">
    <location>
        <begin position="1004"/>
        <end position="1017"/>
    </location>
</feature>
<evidence type="ECO:0000259" key="5">
    <source>
        <dbReference type="PROSITE" id="PS51294"/>
    </source>
</evidence>
<dbReference type="PROSITE" id="PS51294">
    <property type="entry name" value="HTH_MYB"/>
    <property type="match status" value="1"/>
</dbReference>
<evidence type="ECO:0000313" key="7">
    <source>
        <dbReference type="Proteomes" id="UP000693970"/>
    </source>
</evidence>
<evidence type="ECO:0000259" key="4">
    <source>
        <dbReference type="PROSITE" id="PS51293"/>
    </source>
</evidence>
<feature type="domain" description="SANT" evidence="4">
    <location>
        <begin position="1312"/>
        <end position="1363"/>
    </location>
</feature>
<feature type="coiled-coil region" evidence="1">
    <location>
        <begin position="1456"/>
        <end position="1489"/>
    </location>
</feature>
<keyword evidence="7" id="KW-1185">Reference proteome</keyword>
<dbReference type="InterPro" id="IPR001005">
    <property type="entry name" value="SANT/Myb"/>
</dbReference>
<comment type="caution">
    <text evidence="6">The sequence shown here is derived from an EMBL/GenBank/DDBJ whole genome shotgun (WGS) entry which is preliminary data.</text>
</comment>
<feature type="coiled-coil region" evidence="1">
    <location>
        <begin position="804"/>
        <end position="831"/>
    </location>
</feature>
<feature type="domain" description="Myb-like" evidence="3">
    <location>
        <begin position="1309"/>
        <end position="1359"/>
    </location>
</feature>
<feature type="region of interest" description="Disordered" evidence="2">
    <location>
        <begin position="1270"/>
        <end position="1293"/>
    </location>
</feature>
<reference evidence="6" key="1">
    <citation type="journal article" date="2021" name="Sci. Rep.">
        <title>Diploid genomic architecture of Nitzschia inconspicua, an elite biomass production diatom.</title>
        <authorList>
            <person name="Oliver A."/>
            <person name="Podell S."/>
            <person name="Pinowska A."/>
            <person name="Traller J.C."/>
            <person name="Smith S.R."/>
            <person name="McClure R."/>
            <person name="Beliaev A."/>
            <person name="Bohutskyi P."/>
            <person name="Hill E.A."/>
            <person name="Rabines A."/>
            <person name="Zheng H."/>
            <person name="Allen L.Z."/>
            <person name="Kuo A."/>
            <person name="Grigoriev I.V."/>
            <person name="Allen A.E."/>
            <person name="Hazlebeck D."/>
            <person name="Allen E.E."/>
        </authorList>
    </citation>
    <scope>NUCLEOTIDE SEQUENCE</scope>
    <source>
        <strain evidence="6">Hildebrandi</strain>
    </source>
</reference>
<feature type="domain" description="SANT" evidence="4">
    <location>
        <begin position="1103"/>
        <end position="1154"/>
    </location>
</feature>
<feature type="compositionally biased region" description="Polar residues" evidence="2">
    <location>
        <begin position="564"/>
        <end position="593"/>
    </location>
</feature>
<feature type="compositionally biased region" description="Basic and acidic residues" evidence="2">
    <location>
        <begin position="691"/>
        <end position="718"/>
    </location>
</feature>
<feature type="compositionally biased region" description="Gly residues" evidence="2">
    <location>
        <begin position="80"/>
        <end position="89"/>
    </location>
</feature>
<name>A0A9K3PN20_9STRA</name>
<protein>
    <submittedName>
        <fullName evidence="6">Myb-like DNA-binding protein</fullName>
    </submittedName>
</protein>
<feature type="compositionally biased region" description="Basic and acidic residues" evidence="2">
    <location>
        <begin position="742"/>
        <end position="760"/>
    </location>
</feature>
<dbReference type="SMART" id="SM00717">
    <property type="entry name" value="SANT"/>
    <property type="match status" value="2"/>
</dbReference>
<organism evidence="6 7">
    <name type="scientific">Nitzschia inconspicua</name>
    <dbReference type="NCBI Taxonomy" id="303405"/>
    <lineage>
        <taxon>Eukaryota</taxon>
        <taxon>Sar</taxon>
        <taxon>Stramenopiles</taxon>
        <taxon>Ochrophyta</taxon>
        <taxon>Bacillariophyta</taxon>
        <taxon>Bacillariophyceae</taxon>
        <taxon>Bacillariophycidae</taxon>
        <taxon>Bacillariales</taxon>
        <taxon>Bacillariaceae</taxon>
        <taxon>Nitzschia</taxon>
    </lineage>
</organism>
<dbReference type="InterPro" id="IPR017884">
    <property type="entry name" value="SANT_dom"/>
</dbReference>
<feature type="region of interest" description="Disordered" evidence="2">
    <location>
        <begin position="680"/>
        <end position="718"/>
    </location>
</feature>
<dbReference type="InterPro" id="IPR017930">
    <property type="entry name" value="Myb_dom"/>
</dbReference>
<feature type="region of interest" description="Disordered" evidence="2">
    <location>
        <begin position="1"/>
        <end position="620"/>
    </location>
</feature>
<proteinExistence type="predicted"/>
<dbReference type="PROSITE" id="PS50090">
    <property type="entry name" value="MYB_LIKE"/>
    <property type="match status" value="1"/>
</dbReference>
<dbReference type="OrthoDB" id="10258692at2759"/>
<evidence type="ECO:0000313" key="6">
    <source>
        <dbReference type="EMBL" id="KAG7352766.1"/>
    </source>
</evidence>
<feature type="compositionally biased region" description="Basic and acidic residues" evidence="2">
    <location>
        <begin position="105"/>
        <end position="119"/>
    </location>
</feature>
<feature type="compositionally biased region" description="Polar residues" evidence="2">
    <location>
        <begin position="1408"/>
        <end position="1430"/>
    </location>
</feature>
<feature type="region of interest" description="Disordered" evidence="2">
    <location>
        <begin position="988"/>
        <end position="1037"/>
    </location>
</feature>
<dbReference type="Pfam" id="PF00249">
    <property type="entry name" value="Myb_DNA-binding"/>
    <property type="match status" value="1"/>
</dbReference>
<feature type="compositionally biased region" description="Basic and acidic residues" evidence="2">
    <location>
        <begin position="1367"/>
        <end position="1396"/>
    </location>
</feature>
<reference evidence="6" key="2">
    <citation type="submission" date="2021-04" db="EMBL/GenBank/DDBJ databases">
        <authorList>
            <person name="Podell S."/>
        </authorList>
    </citation>
    <scope>NUCLEOTIDE SEQUENCE</scope>
    <source>
        <strain evidence="6">Hildebrandi</strain>
    </source>
</reference>
<feature type="compositionally biased region" description="Basic and acidic residues" evidence="2">
    <location>
        <begin position="70"/>
        <end position="79"/>
    </location>
</feature>
<dbReference type="PANTHER" id="PTHR13992">
    <property type="entry name" value="NUCLEAR RECEPTOR CO-REPRESSOR RELATED NCOR"/>
    <property type="match status" value="1"/>
</dbReference>
<dbReference type="GO" id="GO:0032991">
    <property type="term" value="C:protein-containing complex"/>
    <property type="evidence" value="ECO:0007669"/>
    <property type="project" value="UniProtKB-ARBA"/>
</dbReference>
<feature type="region of interest" description="Disordered" evidence="2">
    <location>
        <begin position="1779"/>
        <end position="1801"/>
    </location>
</feature>
<dbReference type="GO" id="GO:0006357">
    <property type="term" value="P:regulation of transcription by RNA polymerase II"/>
    <property type="evidence" value="ECO:0007669"/>
    <property type="project" value="TreeGrafter"/>
</dbReference>
<keyword evidence="6" id="KW-0238">DNA-binding</keyword>
<gene>
    <name evidence="6" type="ORF">IV203_008814</name>
</gene>
<dbReference type="PROSITE" id="PS51293">
    <property type="entry name" value="SANT"/>
    <property type="match status" value="2"/>
</dbReference>